<dbReference type="PANTHER" id="PTHR47837:SF2">
    <property type="entry name" value="GTP PYROPHOSPHOKINASE YWAC"/>
    <property type="match status" value="1"/>
</dbReference>
<evidence type="ECO:0000313" key="4">
    <source>
        <dbReference type="Proteomes" id="UP000095544"/>
    </source>
</evidence>
<evidence type="ECO:0000259" key="2">
    <source>
        <dbReference type="SMART" id="SM00954"/>
    </source>
</evidence>
<dbReference type="GeneID" id="93332800"/>
<dbReference type="UniPathway" id="UPA00908">
    <property type="reaction ID" value="UER00884"/>
</dbReference>
<dbReference type="Gene3D" id="3.30.460.10">
    <property type="entry name" value="Beta Polymerase, domain 2"/>
    <property type="match status" value="1"/>
</dbReference>
<reference evidence="3 4" key="1">
    <citation type="submission" date="2015-09" db="EMBL/GenBank/DDBJ databases">
        <authorList>
            <consortium name="Pathogen Informatics"/>
        </authorList>
    </citation>
    <scope>NUCLEOTIDE SEQUENCE [LARGE SCALE GENOMIC DNA]</scope>
    <source>
        <strain evidence="3 4">2789STDY5834876</strain>
    </source>
</reference>
<dbReference type="InterPro" id="IPR007685">
    <property type="entry name" value="RelA_SpoT"/>
</dbReference>
<dbReference type="GO" id="GO:0008728">
    <property type="term" value="F:GTP diphosphokinase activity"/>
    <property type="evidence" value="ECO:0007669"/>
    <property type="project" value="UniProtKB-EC"/>
</dbReference>
<name>A0A174HZQ5_9FIRM</name>
<evidence type="ECO:0000256" key="1">
    <source>
        <dbReference type="ARBA" id="ARBA00004976"/>
    </source>
</evidence>
<dbReference type="SMART" id="SM00954">
    <property type="entry name" value="RelA_SpoT"/>
    <property type="match status" value="1"/>
</dbReference>
<dbReference type="GO" id="GO:0015970">
    <property type="term" value="P:guanosine tetraphosphate biosynthetic process"/>
    <property type="evidence" value="ECO:0007669"/>
    <property type="project" value="UniProtKB-UniPathway"/>
</dbReference>
<dbReference type="Pfam" id="PF04607">
    <property type="entry name" value="RelA_SpoT"/>
    <property type="match status" value="1"/>
</dbReference>
<dbReference type="InterPro" id="IPR043519">
    <property type="entry name" value="NT_sf"/>
</dbReference>
<accession>A0A174HZQ5</accession>
<dbReference type="OrthoDB" id="9789634at2"/>
<proteinExistence type="predicted"/>
<organism evidence="3 4">
    <name type="scientific">Faecalicatena contorta</name>
    <dbReference type="NCBI Taxonomy" id="39482"/>
    <lineage>
        <taxon>Bacteria</taxon>
        <taxon>Bacillati</taxon>
        <taxon>Bacillota</taxon>
        <taxon>Clostridia</taxon>
        <taxon>Lachnospirales</taxon>
        <taxon>Lachnospiraceae</taxon>
        <taxon>Faecalicatena</taxon>
    </lineage>
</organism>
<keyword evidence="3" id="KW-0808">Transferase</keyword>
<evidence type="ECO:0000313" key="3">
    <source>
        <dbReference type="EMBL" id="CUO79711.1"/>
    </source>
</evidence>
<sequence>MKKKNNKLKANLVNSDFSIKGECAISLLLTKLDIINIELSMELDRNVIQMKTGRMKSYESTCKKMDRKGIEKTFSNALEKVNDLIGVRAVCSYMDDIYRIAEIFSEQKDVKIVKVKDYIKNPKTSGYRSLHLIMEIPIGFQGGTQWMKAELQLRTAAMDYWANLDHQLRYKKGRREAELIDNELQKCSETIGKLDQTMLEIRKKIDKI</sequence>
<gene>
    <name evidence="3" type="primary">ywaC_2</name>
    <name evidence="3" type="ORF">ERS852491_03334</name>
</gene>
<dbReference type="PANTHER" id="PTHR47837">
    <property type="entry name" value="GTP PYROPHOSPHOKINASE YJBM"/>
    <property type="match status" value="1"/>
</dbReference>
<dbReference type="AlphaFoldDB" id="A0A174HZQ5"/>
<protein>
    <submittedName>
        <fullName evidence="3">GTP pyrophosphokinase ywaC</fullName>
        <ecNumber evidence="3">2.7.6.5</ecNumber>
    </submittedName>
</protein>
<dbReference type="GO" id="GO:0016301">
    <property type="term" value="F:kinase activity"/>
    <property type="evidence" value="ECO:0007669"/>
    <property type="project" value="UniProtKB-KW"/>
</dbReference>
<dbReference type="SUPFAM" id="SSF81301">
    <property type="entry name" value="Nucleotidyltransferase"/>
    <property type="match status" value="1"/>
</dbReference>
<dbReference type="CDD" id="cd05399">
    <property type="entry name" value="NT_Rel-Spo_like"/>
    <property type="match status" value="1"/>
</dbReference>
<comment type="pathway">
    <text evidence="1">Purine metabolism; ppGpp biosynthesis; ppGpp from GTP: step 1/2.</text>
</comment>
<dbReference type="RefSeq" id="WP_025654835.1">
    <property type="nucleotide sequence ID" value="NZ_BAAACT010000168.1"/>
</dbReference>
<dbReference type="Proteomes" id="UP000095544">
    <property type="component" value="Unassembled WGS sequence"/>
</dbReference>
<feature type="domain" description="RelA/SpoT" evidence="2">
    <location>
        <begin position="53"/>
        <end position="176"/>
    </location>
</feature>
<dbReference type="InterPro" id="IPR052366">
    <property type="entry name" value="GTP_Pyrophosphokinase"/>
</dbReference>
<dbReference type="Gene3D" id="1.10.287.860">
    <property type="entry name" value="Nucleotidyltransferase"/>
    <property type="match status" value="1"/>
</dbReference>
<dbReference type="STRING" id="39482.ERS852491_03334"/>
<keyword evidence="3" id="KW-0418">Kinase</keyword>
<dbReference type="EMBL" id="CYZU01000035">
    <property type="protein sequence ID" value="CUO79711.1"/>
    <property type="molecule type" value="Genomic_DNA"/>
</dbReference>
<dbReference type="EC" id="2.7.6.5" evidence="3"/>